<dbReference type="CDD" id="cd00268">
    <property type="entry name" value="DEADc"/>
    <property type="match status" value="1"/>
</dbReference>
<dbReference type="InterPro" id="IPR001650">
    <property type="entry name" value="Helicase_C-like"/>
</dbReference>
<dbReference type="GO" id="GO:0004386">
    <property type="term" value="F:helicase activity"/>
    <property type="evidence" value="ECO:0007669"/>
    <property type="project" value="UniProtKB-KW"/>
</dbReference>
<dbReference type="PROSITE" id="PS51194">
    <property type="entry name" value="HELICASE_CTER"/>
    <property type="match status" value="1"/>
</dbReference>
<evidence type="ECO:0000259" key="10">
    <source>
        <dbReference type="PROSITE" id="PS51194"/>
    </source>
</evidence>
<dbReference type="PROSITE" id="PS51192">
    <property type="entry name" value="HELICASE_ATP_BIND_1"/>
    <property type="match status" value="1"/>
</dbReference>
<dbReference type="Proteomes" id="UP000669605">
    <property type="component" value="Unassembled WGS sequence"/>
</dbReference>
<dbReference type="InterPro" id="IPR000629">
    <property type="entry name" value="RNA-helicase_DEAD-box_CS"/>
</dbReference>
<dbReference type="InterPro" id="IPR014014">
    <property type="entry name" value="RNA_helicase_DEAD_Q_motif"/>
</dbReference>
<organism evidence="12 13">
    <name type="scientific">Tepidiphilus baoligensis</name>
    <dbReference type="NCBI Taxonomy" id="2698687"/>
    <lineage>
        <taxon>Bacteria</taxon>
        <taxon>Pseudomonadati</taxon>
        <taxon>Pseudomonadota</taxon>
        <taxon>Hydrogenophilia</taxon>
        <taxon>Hydrogenophilales</taxon>
        <taxon>Hydrogenophilaceae</taxon>
        <taxon>Tepidiphilus</taxon>
    </lineage>
</organism>
<dbReference type="SUPFAM" id="SSF52540">
    <property type="entry name" value="P-loop containing nucleoside triphosphate hydrolases"/>
    <property type="match status" value="1"/>
</dbReference>
<evidence type="ECO:0000313" key="12">
    <source>
        <dbReference type="EMBL" id="NMH16928.1"/>
    </source>
</evidence>
<dbReference type="InterPro" id="IPR011545">
    <property type="entry name" value="DEAD/DEAH_box_helicase_dom"/>
</dbReference>
<evidence type="ECO:0000256" key="3">
    <source>
        <dbReference type="ARBA" id="ARBA00022806"/>
    </source>
</evidence>
<dbReference type="InterPro" id="IPR014001">
    <property type="entry name" value="Helicase_ATP-bd"/>
</dbReference>
<proteinExistence type="inferred from homology"/>
<evidence type="ECO:0000256" key="1">
    <source>
        <dbReference type="ARBA" id="ARBA00022741"/>
    </source>
</evidence>
<keyword evidence="1 7" id="KW-0547">Nucleotide-binding</keyword>
<gene>
    <name evidence="12" type="ORF">GV368_07435</name>
</gene>
<feature type="region of interest" description="Disordered" evidence="8">
    <location>
        <begin position="365"/>
        <end position="407"/>
    </location>
</feature>
<name>A0ABX1QLZ3_9PROT</name>
<feature type="domain" description="Helicase ATP-binding" evidence="9">
    <location>
        <begin position="32"/>
        <end position="210"/>
    </location>
</feature>
<sequence>MTFSELGLLPELLAAVNDLGYTEPTPIQAQAIPRILAGKDLLGAAQTGTGKTAGFTLPLLQRLAPHANTSASPARHPVRALVLAPTRELVLQVYESVRQYGKHLPLRAAAIYGGVDIKPQIEELRRGVEIVVATPGRLLDHLEQKTIQLNQVEFLVFDEADRMLDMGFMPDIRRIMERLPQQRQTVLFSATFSPEIKKLAQQLLRDPETIEVARRNTVSETITHRVVRCEAAHKREALVELLQRHPGQALVFVDTKIACGRLASLLQRRGIQAEAIHGDKSQQQRFEVLEAFKNGSLRVLVATDVAARGLDIEELPFVINYALPPNPEDYVHRVGRTGRAGHEGLAISLVDASEEERLQAIEKMLGRPIPAETLEPPPRERRAEPTRRRSAERSGRAPDGFDFSRPYEPKAGAVLATTKQQTAAHRAGSKKAVAVLLGGSGRAQ</sequence>
<dbReference type="PANTHER" id="PTHR47959:SF13">
    <property type="entry name" value="ATP-DEPENDENT RNA HELICASE RHLE"/>
    <property type="match status" value="1"/>
</dbReference>
<dbReference type="PROSITE" id="PS00039">
    <property type="entry name" value="DEAD_ATP_HELICASE"/>
    <property type="match status" value="1"/>
</dbReference>
<dbReference type="SMART" id="SM00487">
    <property type="entry name" value="DEXDc"/>
    <property type="match status" value="1"/>
</dbReference>
<feature type="short sequence motif" description="Q motif" evidence="6">
    <location>
        <begin position="1"/>
        <end position="29"/>
    </location>
</feature>
<evidence type="ECO:0000256" key="6">
    <source>
        <dbReference type="PROSITE-ProRule" id="PRU00552"/>
    </source>
</evidence>
<evidence type="ECO:0000256" key="5">
    <source>
        <dbReference type="ARBA" id="ARBA00038437"/>
    </source>
</evidence>
<dbReference type="Pfam" id="PF00271">
    <property type="entry name" value="Helicase_C"/>
    <property type="match status" value="1"/>
</dbReference>
<feature type="domain" description="Helicase C-terminal" evidence="10">
    <location>
        <begin position="234"/>
        <end position="382"/>
    </location>
</feature>
<evidence type="ECO:0000259" key="11">
    <source>
        <dbReference type="PROSITE" id="PS51195"/>
    </source>
</evidence>
<comment type="caution">
    <text evidence="12">The sequence shown here is derived from an EMBL/GenBank/DDBJ whole genome shotgun (WGS) entry which is preliminary data.</text>
</comment>
<dbReference type="InterPro" id="IPR050079">
    <property type="entry name" value="DEAD_box_RNA_helicase"/>
</dbReference>
<accession>A0ABX1QLZ3</accession>
<comment type="similarity">
    <text evidence="5 7">Belongs to the DEAD box helicase family.</text>
</comment>
<dbReference type="Pfam" id="PF00270">
    <property type="entry name" value="DEAD"/>
    <property type="match status" value="1"/>
</dbReference>
<keyword evidence="13" id="KW-1185">Reference proteome</keyword>
<evidence type="ECO:0000256" key="2">
    <source>
        <dbReference type="ARBA" id="ARBA00022801"/>
    </source>
</evidence>
<evidence type="ECO:0000256" key="4">
    <source>
        <dbReference type="ARBA" id="ARBA00022840"/>
    </source>
</evidence>
<dbReference type="PANTHER" id="PTHR47959">
    <property type="entry name" value="ATP-DEPENDENT RNA HELICASE RHLE-RELATED"/>
    <property type="match status" value="1"/>
</dbReference>
<evidence type="ECO:0000259" key="9">
    <source>
        <dbReference type="PROSITE" id="PS51192"/>
    </source>
</evidence>
<reference evidence="12 13" key="1">
    <citation type="journal article" date="2020" name="Curr. Microbiol.">
        <title>Tepidiphilus baoligensis sp. nov., a Novel Bacterium of the Family Hydrogenophilaceae Isolated from an Oil Reservoir.</title>
        <authorList>
            <person name="Zhang X."/>
            <person name="Wang G."/>
            <person name="Ma X."/>
            <person name="Yu J."/>
            <person name="You J."/>
            <person name="Xue Y."/>
            <person name="Ma Y."/>
        </authorList>
    </citation>
    <scope>NUCLEOTIDE SEQUENCE [LARGE SCALE GENOMIC DNA]</scope>
    <source>
        <strain evidence="12 13">B18-69</strain>
    </source>
</reference>
<keyword evidence="2 7" id="KW-0378">Hydrolase</keyword>
<feature type="compositionally biased region" description="Basic and acidic residues" evidence="8">
    <location>
        <begin position="377"/>
        <end position="396"/>
    </location>
</feature>
<keyword evidence="3 7" id="KW-0347">Helicase</keyword>
<dbReference type="EMBL" id="JAAAUB010000009">
    <property type="protein sequence ID" value="NMH16928.1"/>
    <property type="molecule type" value="Genomic_DNA"/>
</dbReference>
<keyword evidence="4 7" id="KW-0067">ATP-binding</keyword>
<dbReference type="InterPro" id="IPR044742">
    <property type="entry name" value="DEAD/DEAH_RhlB"/>
</dbReference>
<evidence type="ECO:0000256" key="7">
    <source>
        <dbReference type="RuleBase" id="RU000492"/>
    </source>
</evidence>
<dbReference type="PROSITE" id="PS51195">
    <property type="entry name" value="Q_MOTIF"/>
    <property type="match status" value="1"/>
</dbReference>
<evidence type="ECO:0000313" key="13">
    <source>
        <dbReference type="Proteomes" id="UP000669605"/>
    </source>
</evidence>
<dbReference type="CDD" id="cd18787">
    <property type="entry name" value="SF2_C_DEAD"/>
    <property type="match status" value="1"/>
</dbReference>
<dbReference type="InterPro" id="IPR027417">
    <property type="entry name" value="P-loop_NTPase"/>
</dbReference>
<dbReference type="Gene3D" id="3.40.50.300">
    <property type="entry name" value="P-loop containing nucleotide triphosphate hydrolases"/>
    <property type="match status" value="2"/>
</dbReference>
<evidence type="ECO:0000256" key="8">
    <source>
        <dbReference type="SAM" id="MobiDB-lite"/>
    </source>
</evidence>
<dbReference type="RefSeq" id="WP_169116066.1">
    <property type="nucleotide sequence ID" value="NZ_JAAAUB010000009.1"/>
</dbReference>
<dbReference type="SMART" id="SM00490">
    <property type="entry name" value="HELICc"/>
    <property type="match status" value="1"/>
</dbReference>
<feature type="domain" description="DEAD-box RNA helicase Q" evidence="11">
    <location>
        <begin position="1"/>
        <end position="29"/>
    </location>
</feature>
<protein>
    <submittedName>
        <fullName evidence="12">DEAD/DEAH box helicase</fullName>
    </submittedName>
</protein>